<dbReference type="InterPro" id="IPR000826">
    <property type="entry name" value="Formyl_rcpt-rel"/>
</dbReference>
<evidence type="ECO:0000256" key="9">
    <source>
        <dbReference type="ARBA" id="ARBA00023157"/>
    </source>
</evidence>
<evidence type="ECO:0000256" key="7">
    <source>
        <dbReference type="ARBA" id="ARBA00023040"/>
    </source>
</evidence>
<reference evidence="16 17" key="1">
    <citation type="journal article" date="2019" name="Genome Biol. Evol.">
        <title>Whole-Genome Sequencing of the Giant Devil Catfish, Bagarius yarrelli.</title>
        <authorList>
            <person name="Jiang W."/>
            <person name="Lv Y."/>
            <person name="Cheng L."/>
            <person name="Yang K."/>
            <person name="Chao B."/>
            <person name="Wang X."/>
            <person name="Li Y."/>
            <person name="Pan X."/>
            <person name="You X."/>
            <person name="Zhang Y."/>
            <person name="Yang J."/>
            <person name="Li J."/>
            <person name="Zhang X."/>
            <person name="Liu S."/>
            <person name="Sun C."/>
            <person name="Yang J."/>
            <person name="Shi Q."/>
        </authorList>
    </citation>
    <scope>NUCLEOTIDE SEQUENCE [LARGE SCALE GENOMIC DNA]</scope>
    <source>
        <strain evidence="16">JWS20170419001</strain>
        <tissue evidence="16">Muscle</tissue>
    </source>
</reference>
<keyword evidence="9" id="KW-1015">Disulfide bond</keyword>
<dbReference type="SUPFAM" id="SSF81321">
    <property type="entry name" value="Family A G protein-coupled receptor-like"/>
    <property type="match status" value="1"/>
</dbReference>
<dbReference type="InterPro" id="IPR038990">
    <property type="entry name" value="LBH_dom"/>
</dbReference>
<feature type="transmembrane region" description="Helical" evidence="14">
    <location>
        <begin position="313"/>
        <end position="337"/>
    </location>
</feature>
<comment type="subcellular location">
    <subcellularLocation>
        <location evidence="1">Cell membrane</location>
        <topology evidence="1">Multi-pass membrane protein</topology>
    </subcellularLocation>
</comment>
<comment type="similarity">
    <text evidence="12">Belongs to the chemokine-like receptor (CMKLR) family.</text>
</comment>
<dbReference type="Gene3D" id="1.20.1070.10">
    <property type="entry name" value="Rhodopsin 7-helix transmembrane proteins"/>
    <property type="match status" value="1"/>
</dbReference>
<dbReference type="GO" id="GO:0004878">
    <property type="term" value="F:complement component C5a receptor activity"/>
    <property type="evidence" value="ECO:0007669"/>
    <property type="project" value="TreeGrafter"/>
</dbReference>
<dbReference type="InterPro" id="IPR017452">
    <property type="entry name" value="GPCR_Rhodpsn_7TM"/>
</dbReference>
<dbReference type="PANTHER" id="PTHR24225:SF56">
    <property type="entry name" value="C5A ANAPHYLATOXIN CHEMOTACTIC RECEPTOR 1"/>
    <property type="match status" value="1"/>
</dbReference>
<dbReference type="GO" id="GO:0007204">
    <property type="term" value="P:positive regulation of cytosolic calcium ion concentration"/>
    <property type="evidence" value="ECO:0007669"/>
    <property type="project" value="TreeGrafter"/>
</dbReference>
<evidence type="ECO:0000256" key="10">
    <source>
        <dbReference type="ARBA" id="ARBA00023170"/>
    </source>
</evidence>
<evidence type="ECO:0000256" key="6">
    <source>
        <dbReference type="ARBA" id="ARBA00022989"/>
    </source>
</evidence>
<dbReference type="GO" id="GO:0006935">
    <property type="term" value="P:chemotaxis"/>
    <property type="evidence" value="ECO:0007669"/>
    <property type="project" value="UniProtKB-KW"/>
</dbReference>
<keyword evidence="10 13" id="KW-0675">Receptor</keyword>
<comment type="similarity">
    <text evidence="13">Belongs to the G-protein coupled receptor 1 family.</text>
</comment>
<evidence type="ECO:0000256" key="8">
    <source>
        <dbReference type="ARBA" id="ARBA00023136"/>
    </source>
</evidence>
<dbReference type="PRINTS" id="PR00426">
    <property type="entry name" value="C5ANPHYLTXNR"/>
</dbReference>
<feature type="transmembrane region" description="Helical" evidence="14">
    <location>
        <begin position="158"/>
        <end position="182"/>
    </location>
</feature>
<dbReference type="Pfam" id="PF00001">
    <property type="entry name" value="7tm_1"/>
    <property type="match status" value="1"/>
</dbReference>
<evidence type="ECO:0000313" key="16">
    <source>
        <dbReference type="EMBL" id="TSK38376.1"/>
    </source>
</evidence>
<dbReference type="PRINTS" id="PR00237">
    <property type="entry name" value="GPCRRHODOPSN"/>
</dbReference>
<feature type="domain" description="G-protein coupled receptors family 1 profile" evidence="15">
    <location>
        <begin position="174"/>
        <end position="418"/>
    </location>
</feature>
<dbReference type="PRINTS" id="PR01104">
    <property type="entry name" value="ANPHYLATOXNR"/>
</dbReference>
<evidence type="ECO:0000256" key="5">
    <source>
        <dbReference type="ARBA" id="ARBA00022692"/>
    </source>
</evidence>
<dbReference type="FunFam" id="1.20.1070.10:FF:000034">
    <property type="entry name" value="G-protein coupled receptor 1"/>
    <property type="match status" value="1"/>
</dbReference>
<feature type="transmembrane region" description="Helical" evidence="14">
    <location>
        <begin position="234"/>
        <end position="252"/>
    </location>
</feature>
<name>A0A556TQJ9_BAGYA</name>
<evidence type="ECO:0000313" key="17">
    <source>
        <dbReference type="Proteomes" id="UP000319801"/>
    </source>
</evidence>
<keyword evidence="6 14" id="KW-1133">Transmembrane helix</keyword>
<keyword evidence="11 13" id="KW-0807">Transducer</keyword>
<evidence type="ECO:0000256" key="3">
    <source>
        <dbReference type="ARBA" id="ARBA00022500"/>
    </source>
</evidence>
<keyword evidence="8 14" id="KW-0472">Membrane</keyword>
<dbReference type="InterPro" id="IPR000276">
    <property type="entry name" value="GPCR_Rhodpsn"/>
</dbReference>
<dbReference type="InterPro" id="IPR002234">
    <property type="entry name" value="Anphylx_rcpt_C3a/C5a1-2"/>
</dbReference>
<keyword evidence="2" id="KW-1003">Cell membrane</keyword>
<dbReference type="PROSITE" id="PS00237">
    <property type="entry name" value="G_PROTEIN_RECEP_F1_1"/>
    <property type="match status" value="1"/>
</dbReference>
<evidence type="ECO:0000256" key="4">
    <source>
        <dbReference type="ARBA" id="ARBA00022553"/>
    </source>
</evidence>
<dbReference type="AlphaFoldDB" id="A0A556TQJ9"/>
<evidence type="ECO:0000256" key="13">
    <source>
        <dbReference type="RuleBase" id="RU000688"/>
    </source>
</evidence>
<dbReference type="GO" id="GO:0004930">
    <property type="term" value="F:G protein-coupled receptor activity"/>
    <property type="evidence" value="ECO:0007669"/>
    <property type="project" value="UniProtKB-KW"/>
</dbReference>
<dbReference type="GO" id="GO:0007200">
    <property type="term" value="P:phospholipase C-activating G protein-coupled receptor signaling pathway"/>
    <property type="evidence" value="ECO:0007669"/>
    <property type="project" value="TreeGrafter"/>
</dbReference>
<feature type="transmembrane region" description="Helical" evidence="14">
    <location>
        <begin position="398"/>
        <end position="421"/>
    </location>
</feature>
<protein>
    <submittedName>
        <fullName evidence="16">C5a anaphylatoxin chemotactic receptor 1</fullName>
    </submittedName>
</protein>
<feature type="transmembrane region" description="Helical" evidence="14">
    <location>
        <begin position="358"/>
        <end position="378"/>
    </location>
</feature>
<keyword evidence="7 13" id="KW-0297">G-protein coupled receptor</keyword>
<feature type="transmembrane region" description="Helical" evidence="14">
    <location>
        <begin position="194"/>
        <end position="214"/>
    </location>
</feature>
<keyword evidence="4" id="KW-0597">Phosphoprotein</keyword>
<feature type="transmembrane region" description="Helical" evidence="14">
    <location>
        <begin position="272"/>
        <end position="293"/>
    </location>
</feature>
<keyword evidence="17" id="KW-1185">Reference proteome</keyword>
<evidence type="ECO:0000256" key="2">
    <source>
        <dbReference type="ARBA" id="ARBA00022475"/>
    </source>
</evidence>
<dbReference type="EMBL" id="VCAZ01000011">
    <property type="protein sequence ID" value="TSK38376.1"/>
    <property type="molecule type" value="Genomic_DNA"/>
</dbReference>
<dbReference type="PROSITE" id="PS50262">
    <property type="entry name" value="G_PROTEIN_RECEP_F1_2"/>
    <property type="match status" value="1"/>
</dbReference>
<proteinExistence type="inferred from homology"/>
<dbReference type="Pfam" id="PF15317">
    <property type="entry name" value="Lbh"/>
    <property type="match status" value="1"/>
</dbReference>
<sequence length="462" mass="52660">MQKNNDGGYPLKTDELHLFIIFPDPLDVELHPEGTLGCVPQGKERLPSIVVEPTDINEVESGELRWPPEQEDSEDEDLFLEQCIPPANIVDWGEEEDEDESISSSSGNQPSRSLLAKMEDYDDYGTFDFNSTANPCEGVKNCSLFVNTSESVIGWRHWIVLICYIIVFLLGVPGNGLVVWVTAFRMPRSVNAMWFLNLALTDLLCCLSLPLLMVPLTQDLHWPFGPVACKLVNGLLYMLMYCSVVILTIISLDRWLLVTRPAWCQNWRQPHLARWVCVGAWVLALIGTIPQFFHMSEEEFGKKIRCRGHYLSLAHGWAMVVMRFLLAFLIPFAIICFSHWTVYQRARRKQNDKSSRTLRVILAVVITFFLCWIPLHVIDTVMLMWQNPVDTARANLHLVHLLAVCLAYFNSCLNPLLYVCLGRGFRESLTKTLKSVLNFASEEPTRGHSVTMNTKSTTDTKY</sequence>
<keyword evidence="3" id="KW-0145">Chemotaxis</keyword>
<evidence type="ECO:0000256" key="11">
    <source>
        <dbReference type="ARBA" id="ARBA00023224"/>
    </source>
</evidence>
<evidence type="ECO:0000256" key="12">
    <source>
        <dbReference type="ARBA" id="ARBA00025736"/>
    </source>
</evidence>
<dbReference type="OrthoDB" id="9835842at2759"/>
<keyword evidence="5 13" id="KW-0812">Transmembrane</keyword>
<dbReference type="GO" id="GO:0005886">
    <property type="term" value="C:plasma membrane"/>
    <property type="evidence" value="ECO:0007669"/>
    <property type="project" value="UniProtKB-SubCell"/>
</dbReference>
<dbReference type="Proteomes" id="UP000319801">
    <property type="component" value="Unassembled WGS sequence"/>
</dbReference>
<comment type="caution">
    <text evidence="16">The sequence shown here is derived from an EMBL/GenBank/DDBJ whole genome shotgun (WGS) entry which is preliminary data.</text>
</comment>
<dbReference type="GO" id="GO:0006954">
    <property type="term" value="P:inflammatory response"/>
    <property type="evidence" value="ECO:0007669"/>
    <property type="project" value="TreeGrafter"/>
</dbReference>
<evidence type="ECO:0000256" key="1">
    <source>
        <dbReference type="ARBA" id="ARBA00004651"/>
    </source>
</evidence>
<accession>A0A556TQJ9</accession>
<gene>
    <name evidence="16" type="ORF">Baya_2792</name>
</gene>
<organism evidence="16 17">
    <name type="scientific">Bagarius yarrelli</name>
    <name type="common">Goonch</name>
    <name type="synonym">Bagrus yarrelli</name>
    <dbReference type="NCBI Taxonomy" id="175774"/>
    <lineage>
        <taxon>Eukaryota</taxon>
        <taxon>Metazoa</taxon>
        <taxon>Chordata</taxon>
        <taxon>Craniata</taxon>
        <taxon>Vertebrata</taxon>
        <taxon>Euteleostomi</taxon>
        <taxon>Actinopterygii</taxon>
        <taxon>Neopterygii</taxon>
        <taxon>Teleostei</taxon>
        <taxon>Ostariophysi</taxon>
        <taxon>Siluriformes</taxon>
        <taxon>Sisoridae</taxon>
        <taxon>Sisorinae</taxon>
        <taxon>Bagarius</taxon>
    </lineage>
</organism>
<dbReference type="PANTHER" id="PTHR24225">
    <property type="entry name" value="CHEMOTACTIC RECEPTOR"/>
    <property type="match status" value="1"/>
</dbReference>
<evidence type="ECO:0000259" key="15">
    <source>
        <dbReference type="PROSITE" id="PS50262"/>
    </source>
</evidence>
<evidence type="ECO:0000256" key="14">
    <source>
        <dbReference type="SAM" id="Phobius"/>
    </source>
</evidence>